<reference evidence="2" key="1">
    <citation type="submission" date="2020-04" db="EMBL/GenBank/DDBJ databases">
        <authorList>
            <person name="Neveu A P."/>
        </authorList>
    </citation>
    <scope>NUCLEOTIDE SEQUENCE</scope>
    <source>
        <tissue evidence="2">Whole embryo</tissue>
    </source>
</reference>
<organism evidence="2">
    <name type="scientific">Phallusia mammillata</name>
    <dbReference type="NCBI Taxonomy" id="59560"/>
    <lineage>
        <taxon>Eukaryota</taxon>
        <taxon>Metazoa</taxon>
        <taxon>Chordata</taxon>
        <taxon>Tunicata</taxon>
        <taxon>Ascidiacea</taxon>
        <taxon>Phlebobranchia</taxon>
        <taxon>Ascidiidae</taxon>
        <taxon>Phallusia</taxon>
    </lineage>
</organism>
<gene>
    <name evidence="2" type="primary">C10orf11</name>
</gene>
<evidence type="ECO:0000313" key="2">
    <source>
        <dbReference type="EMBL" id="CAB3226504.1"/>
    </source>
</evidence>
<dbReference type="SUPFAM" id="SSF52058">
    <property type="entry name" value="L domain-like"/>
    <property type="match status" value="1"/>
</dbReference>
<dbReference type="InterPro" id="IPR001611">
    <property type="entry name" value="Leu-rich_rpt"/>
</dbReference>
<dbReference type="EMBL" id="LR783421">
    <property type="protein sequence ID" value="CAB3226504.1"/>
    <property type="molecule type" value="mRNA"/>
</dbReference>
<dbReference type="InterPro" id="IPR043313">
    <property type="entry name" value="LRMDA"/>
</dbReference>
<dbReference type="AlphaFoldDB" id="A0A6F9D8N2"/>
<dbReference type="Gene3D" id="3.80.10.10">
    <property type="entry name" value="Ribonuclease Inhibitor"/>
    <property type="match status" value="1"/>
</dbReference>
<proteinExistence type="evidence at transcript level"/>
<dbReference type="Pfam" id="PF14580">
    <property type="entry name" value="LRR_9"/>
    <property type="match status" value="1"/>
</dbReference>
<dbReference type="InterPro" id="IPR032675">
    <property type="entry name" value="LRR_dom_sf"/>
</dbReference>
<dbReference type="PANTHER" id="PTHR46282">
    <property type="entry name" value="LEUCINE-RICH MELANOCYTE DIFFERENTIATION-ASSOCIATED PROTEIN"/>
    <property type="match status" value="1"/>
</dbReference>
<feature type="region of interest" description="Disordered" evidence="1">
    <location>
        <begin position="176"/>
        <end position="195"/>
    </location>
</feature>
<name>A0A6F9D8N2_9ASCI</name>
<protein>
    <submittedName>
        <fullName evidence="2">Leucine-rich repeat-containing protein C10orf11-like</fullName>
    </submittedName>
</protein>
<accession>A0A6F9D8N2</accession>
<sequence length="225" mass="25692">MASKTELANFSDPVKNYSYTDNEADTVPTFLERHATEIEHLNLSHNKIRNLSGLEMFKNLEELNLDNNQIDDSTEFPTLLPLKTLTLNNNHISELEEFLEKLLAAFPRLTYVSLLGNEACPSDVLNPKCTKELYHQYRCIVAYKIPTLKFLDFKNVTDIERAVGYRICVHQVKTGDTPATEGHDTDPTYASDSNSSNRKVLLGRLRYTYVGKNSEGNRFIRNNDL</sequence>
<dbReference type="PROSITE" id="PS51450">
    <property type="entry name" value="LRR"/>
    <property type="match status" value="3"/>
</dbReference>
<dbReference type="PANTHER" id="PTHR46282:SF2">
    <property type="entry name" value="LEUCINE-RICH MELANOCYTE DIFFERENTIATION-ASSOCIATED PROTEIN"/>
    <property type="match status" value="1"/>
</dbReference>
<evidence type="ECO:0000256" key="1">
    <source>
        <dbReference type="SAM" id="MobiDB-lite"/>
    </source>
</evidence>
<dbReference type="FunFam" id="3.80.10.10:FF:000695">
    <property type="entry name" value="leucine-rich melanocyte differentiation-associated protein"/>
    <property type="match status" value="1"/>
</dbReference>